<dbReference type="RefSeq" id="WP_006776785.1">
    <property type="nucleotide sequence ID" value="NZ_BQNJ01000002.1"/>
</dbReference>
<dbReference type="InterPro" id="IPR008319">
    <property type="entry name" value="GyrI-like_CCH_Lin2189-like"/>
</dbReference>
<dbReference type="InterPro" id="IPR029442">
    <property type="entry name" value="GyrI-like"/>
</dbReference>
<evidence type="ECO:0000313" key="2">
    <source>
        <dbReference type="EMBL" id="GKH03012.1"/>
    </source>
</evidence>
<comment type="caution">
    <text evidence="2">The sequence shown here is derived from an EMBL/GenBank/DDBJ whole genome shotgun (WGS) entry which is preliminary data.</text>
</comment>
<dbReference type="AlphaFoldDB" id="A0A413LWV2"/>
<dbReference type="EMBL" id="BQNJ01000002">
    <property type="protein sequence ID" value="GKH03012.1"/>
    <property type="molecule type" value="Genomic_DNA"/>
</dbReference>
<proteinExistence type="predicted"/>
<dbReference type="GeneID" id="93149239"/>
<dbReference type="Gene3D" id="3.20.80.10">
    <property type="entry name" value="Regulatory factor, effector binding domain"/>
    <property type="match status" value="1"/>
</dbReference>
<protein>
    <submittedName>
        <fullName evidence="2">Transcriptional regulator</fullName>
    </submittedName>
</protein>
<dbReference type="PIRSF" id="PIRSF031644">
    <property type="entry name" value="UCP031644"/>
    <property type="match status" value="1"/>
</dbReference>
<evidence type="ECO:0000313" key="3">
    <source>
        <dbReference type="Proteomes" id="UP001055091"/>
    </source>
</evidence>
<dbReference type="Proteomes" id="UP001055091">
    <property type="component" value="Unassembled WGS sequence"/>
</dbReference>
<organism evidence="2 3">
    <name type="scientific">Hungatella hathewayi</name>
    <dbReference type="NCBI Taxonomy" id="154046"/>
    <lineage>
        <taxon>Bacteria</taxon>
        <taxon>Bacillati</taxon>
        <taxon>Bacillota</taxon>
        <taxon>Clostridia</taxon>
        <taxon>Lachnospirales</taxon>
        <taxon>Lachnospiraceae</taxon>
        <taxon>Hungatella</taxon>
    </lineage>
</organism>
<sequence>MTAFDYKKEYRALYLPKDTPSVIDVPPMQYAAVRGCGNPNEEGGEYGRAIAVLYGISYTIKMSYKGSRKIDGFFEYVVPPLEGFWWMEGGAPGVDYRNKSGFNWISIIRVPDFVTEEVFSWAKEEAQRKKGIDMGPAELITVSEGRCVQCLHIGSFDEEPATVAKMDRYLEEHGYVNDFSETRRHHEIYLSDPRKVPRERMKTVIRHPVSQNSIND</sequence>
<evidence type="ECO:0000259" key="1">
    <source>
        <dbReference type="Pfam" id="PF06445"/>
    </source>
</evidence>
<dbReference type="SUPFAM" id="SSF55136">
    <property type="entry name" value="Probable bacterial effector-binding domain"/>
    <property type="match status" value="1"/>
</dbReference>
<reference evidence="2" key="1">
    <citation type="submission" date="2022-01" db="EMBL/GenBank/DDBJ databases">
        <title>Novel bile acid biosynthetic pathways are enriched in the microbiome of centenarians.</title>
        <authorList>
            <person name="Sato Y."/>
            <person name="Atarashi K."/>
            <person name="Plichta R.D."/>
            <person name="Arai Y."/>
            <person name="Sasajima S."/>
            <person name="Kearney M.S."/>
            <person name="Suda W."/>
            <person name="Takeshita K."/>
            <person name="Sasaki T."/>
            <person name="Okamoto S."/>
            <person name="Skelly N.A."/>
            <person name="Okamura Y."/>
            <person name="Vlamakis H."/>
            <person name="Li Y."/>
            <person name="Tanoue T."/>
            <person name="Takei H."/>
            <person name="Nittono H."/>
            <person name="Narushima S."/>
            <person name="Irie J."/>
            <person name="Itoh H."/>
            <person name="Moriya K."/>
            <person name="Sugiura Y."/>
            <person name="Suematsu M."/>
            <person name="Moritoki N."/>
            <person name="Shibata S."/>
            <person name="Littman R.D."/>
            <person name="Fischbach A.M."/>
            <person name="Uwamino Y."/>
            <person name="Inoue T."/>
            <person name="Honda A."/>
            <person name="Hattori M."/>
            <person name="Murai T."/>
            <person name="Xavier J.R."/>
            <person name="Hirose N."/>
            <person name="Honda K."/>
        </authorList>
    </citation>
    <scope>NUCLEOTIDE SEQUENCE</scope>
    <source>
        <strain evidence="2">CE91-St55</strain>
    </source>
</reference>
<gene>
    <name evidence="2" type="ORF">CE91St55_49930</name>
</gene>
<feature type="domain" description="GyrI-like small molecule binding" evidence="1">
    <location>
        <begin position="19"/>
        <end position="209"/>
    </location>
</feature>
<dbReference type="InterPro" id="IPR011256">
    <property type="entry name" value="Reg_factor_effector_dom_sf"/>
</dbReference>
<accession>A0A413LWV2</accession>
<name>A0A413LWV2_9FIRM</name>
<dbReference type="Pfam" id="PF06445">
    <property type="entry name" value="GyrI-like"/>
    <property type="match status" value="1"/>
</dbReference>